<dbReference type="Proteomes" id="UP001176940">
    <property type="component" value="Unassembled WGS sequence"/>
</dbReference>
<gene>
    <name evidence="2" type="ORF">RIMI_LOCUS17294900</name>
</gene>
<evidence type="ECO:0000313" key="2">
    <source>
        <dbReference type="EMBL" id="CAJ0960429.1"/>
    </source>
</evidence>
<organism evidence="2 3">
    <name type="scientific">Ranitomeya imitator</name>
    <name type="common">mimic poison frog</name>
    <dbReference type="NCBI Taxonomy" id="111125"/>
    <lineage>
        <taxon>Eukaryota</taxon>
        <taxon>Metazoa</taxon>
        <taxon>Chordata</taxon>
        <taxon>Craniata</taxon>
        <taxon>Vertebrata</taxon>
        <taxon>Euteleostomi</taxon>
        <taxon>Amphibia</taxon>
        <taxon>Batrachia</taxon>
        <taxon>Anura</taxon>
        <taxon>Neobatrachia</taxon>
        <taxon>Hyloidea</taxon>
        <taxon>Dendrobatidae</taxon>
        <taxon>Dendrobatinae</taxon>
        <taxon>Ranitomeya</taxon>
    </lineage>
</organism>
<dbReference type="EMBL" id="CAUEEQ010050141">
    <property type="protein sequence ID" value="CAJ0960429.1"/>
    <property type="molecule type" value="Genomic_DNA"/>
</dbReference>
<comment type="caution">
    <text evidence="2">The sequence shown here is derived from an EMBL/GenBank/DDBJ whole genome shotgun (WGS) entry which is preliminary data.</text>
</comment>
<accession>A0ABN9MAG1</accession>
<name>A0ABN9MAG1_9NEOB</name>
<proteinExistence type="predicted"/>
<protein>
    <submittedName>
        <fullName evidence="2">Uncharacterized protein</fullName>
    </submittedName>
</protein>
<keyword evidence="3" id="KW-1185">Reference proteome</keyword>
<feature type="region of interest" description="Disordered" evidence="1">
    <location>
        <begin position="34"/>
        <end position="59"/>
    </location>
</feature>
<evidence type="ECO:0000256" key="1">
    <source>
        <dbReference type="SAM" id="MobiDB-lite"/>
    </source>
</evidence>
<reference evidence="2" key="1">
    <citation type="submission" date="2023-07" db="EMBL/GenBank/DDBJ databases">
        <authorList>
            <person name="Stuckert A."/>
        </authorList>
    </citation>
    <scope>NUCLEOTIDE SEQUENCE</scope>
</reference>
<sequence>MKINASSYDMADQLQACIRRGMGMNPVKKLAKECKDDQVAALQSGKPNPDNEQPRRPPP</sequence>
<evidence type="ECO:0000313" key="3">
    <source>
        <dbReference type="Proteomes" id="UP001176940"/>
    </source>
</evidence>